<dbReference type="Pfam" id="PF00106">
    <property type="entry name" value="adh_short"/>
    <property type="match status" value="1"/>
</dbReference>
<protein>
    <submittedName>
        <fullName evidence="4">3-oxoacyl-ACP reductase</fullName>
        <ecNumber evidence="4">1.1.1.100</ecNumber>
    </submittedName>
</protein>
<dbReference type="GO" id="GO:0004316">
    <property type="term" value="F:3-oxoacyl-[acyl-carrier-protein] reductase (NADPH) activity"/>
    <property type="evidence" value="ECO:0007669"/>
    <property type="project" value="UniProtKB-EC"/>
</dbReference>
<evidence type="ECO:0000259" key="3">
    <source>
        <dbReference type="SMART" id="SM00822"/>
    </source>
</evidence>
<evidence type="ECO:0000256" key="2">
    <source>
        <dbReference type="RuleBase" id="RU000363"/>
    </source>
</evidence>
<dbReference type="PRINTS" id="PR00080">
    <property type="entry name" value="SDRFAMILY"/>
</dbReference>
<gene>
    <name evidence="4" type="ORF">ACFP57_10495</name>
</gene>
<dbReference type="RefSeq" id="WP_343885696.1">
    <property type="nucleotide sequence ID" value="NZ_BAAAKI010000010.1"/>
</dbReference>
<organism evidence="4 5">
    <name type="scientific">Luteococcus sanguinis</name>
    <dbReference type="NCBI Taxonomy" id="174038"/>
    <lineage>
        <taxon>Bacteria</taxon>
        <taxon>Bacillati</taxon>
        <taxon>Actinomycetota</taxon>
        <taxon>Actinomycetes</taxon>
        <taxon>Propionibacteriales</taxon>
        <taxon>Propionibacteriaceae</taxon>
        <taxon>Luteococcus</taxon>
    </lineage>
</organism>
<dbReference type="Proteomes" id="UP001596266">
    <property type="component" value="Unassembled WGS sequence"/>
</dbReference>
<dbReference type="PANTHER" id="PTHR42760:SF78">
    <property type="entry name" value="3-OXOACYL-[ACYL-CARRIER-PROTEIN] REDUCTASE [NADH]"/>
    <property type="match status" value="1"/>
</dbReference>
<sequence length="476" mass="49397">MANPNSKPKKSLLEIIYRTAPGHALAKKAGLADPPKLRRGREMPGGPVALGVVAGGVRVAEALADLAIVTTEPLLDVADQRSTDADGRVQAPAYHARLGALVIDATGVRTIAQLEGVRAMLRPAMKGLARSGRVVLVADAADAVEGLEAKAVAQAIDGINRTVGKELRGGSTSNLLRLGAGVDSDDLRSALLFCLQGRSAFVDGQTIELSHRKAGDELGEGYRNDQPLAGRVVVVTGSARGIGAAISRTMARDGAKVVCVDMPQAGDMLAKVANEIGGTALQLDITSEGAGRAIADHVVARHGADERVWAIVHNAGITRDKMLANLDDAKWAQVLEVNLAAQIRMNEVLLDPSVPGGLSEQARIVGIASTSGVAGNKGQTNYAASKAGVMGLVRAMRDELSGRPVTVNAVAPGFIETDMTAAIPFVQREMFRRTNSLGQGGQPVDVAETIAWLCDPANGALDGQVVRVCGQNLVGA</sequence>
<feature type="domain" description="Ketoreductase" evidence="3">
    <location>
        <begin position="231"/>
        <end position="418"/>
    </location>
</feature>
<dbReference type="EMBL" id="JBHSUA010000020">
    <property type="protein sequence ID" value="MFC6397405.1"/>
    <property type="molecule type" value="Genomic_DNA"/>
</dbReference>
<evidence type="ECO:0000256" key="1">
    <source>
        <dbReference type="ARBA" id="ARBA00006484"/>
    </source>
</evidence>
<dbReference type="EC" id="1.1.1.100" evidence="4"/>
<dbReference type="SMART" id="SM00822">
    <property type="entry name" value="PKS_KR"/>
    <property type="match status" value="1"/>
</dbReference>
<comment type="similarity">
    <text evidence="1 2">Belongs to the short-chain dehydrogenases/reductases (SDR) family.</text>
</comment>
<dbReference type="PANTHER" id="PTHR42760">
    <property type="entry name" value="SHORT-CHAIN DEHYDROGENASES/REDUCTASES FAMILY MEMBER"/>
    <property type="match status" value="1"/>
</dbReference>
<keyword evidence="4" id="KW-0560">Oxidoreductase</keyword>
<reference evidence="5" key="1">
    <citation type="journal article" date="2019" name="Int. J. Syst. Evol. Microbiol.">
        <title>The Global Catalogue of Microorganisms (GCM) 10K type strain sequencing project: providing services to taxonomists for standard genome sequencing and annotation.</title>
        <authorList>
            <consortium name="The Broad Institute Genomics Platform"/>
            <consortium name="The Broad Institute Genome Sequencing Center for Infectious Disease"/>
            <person name="Wu L."/>
            <person name="Ma J."/>
        </authorList>
    </citation>
    <scope>NUCLEOTIDE SEQUENCE [LARGE SCALE GENOMIC DNA]</scope>
    <source>
        <strain evidence="5">CGMCC 1.15277</strain>
    </source>
</reference>
<dbReference type="SUPFAM" id="SSF51735">
    <property type="entry name" value="NAD(P)-binding Rossmann-fold domains"/>
    <property type="match status" value="1"/>
</dbReference>
<keyword evidence="5" id="KW-1185">Reference proteome</keyword>
<dbReference type="InterPro" id="IPR020904">
    <property type="entry name" value="Sc_DH/Rdtase_CS"/>
</dbReference>
<accession>A0ABW1X4G0</accession>
<dbReference type="InterPro" id="IPR002347">
    <property type="entry name" value="SDR_fam"/>
</dbReference>
<comment type="caution">
    <text evidence="4">The sequence shown here is derived from an EMBL/GenBank/DDBJ whole genome shotgun (WGS) entry which is preliminary data.</text>
</comment>
<name>A0ABW1X4G0_9ACTN</name>
<dbReference type="NCBIfam" id="NF006110">
    <property type="entry name" value="PRK08261.1"/>
    <property type="match status" value="1"/>
</dbReference>
<dbReference type="PROSITE" id="PS00061">
    <property type="entry name" value="ADH_SHORT"/>
    <property type="match status" value="1"/>
</dbReference>
<dbReference type="InterPro" id="IPR036291">
    <property type="entry name" value="NAD(P)-bd_dom_sf"/>
</dbReference>
<dbReference type="PRINTS" id="PR00081">
    <property type="entry name" value="GDHRDH"/>
</dbReference>
<proteinExistence type="inferred from homology"/>
<evidence type="ECO:0000313" key="4">
    <source>
        <dbReference type="EMBL" id="MFC6397405.1"/>
    </source>
</evidence>
<evidence type="ECO:0000313" key="5">
    <source>
        <dbReference type="Proteomes" id="UP001596266"/>
    </source>
</evidence>
<dbReference type="Gene3D" id="3.40.50.720">
    <property type="entry name" value="NAD(P)-binding Rossmann-like Domain"/>
    <property type="match status" value="2"/>
</dbReference>
<dbReference type="InterPro" id="IPR057326">
    <property type="entry name" value="KR_dom"/>
</dbReference>